<keyword evidence="1" id="KW-0472">Membrane</keyword>
<feature type="transmembrane region" description="Helical" evidence="1">
    <location>
        <begin position="194"/>
        <end position="218"/>
    </location>
</feature>
<feature type="domain" description="B box-type" evidence="2">
    <location>
        <begin position="1"/>
        <end position="26"/>
    </location>
</feature>
<evidence type="ECO:0000259" key="2">
    <source>
        <dbReference type="PROSITE" id="PS50119"/>
    </source>
</evidence>
<dbReference type="Proteomes" id="UP000515679">
    <property type="component" value="Chromosome"/>
</dbReference>
<proteinExistence type="predicted"/>
<evidence type="ECO:0000256" key="1">
    <source>
        <dbReference type="SAM" id="Phobius"/>
    </source>
</evidence>
<feature type="transmembrane region" description="Helical" evidence="1">
    <location>
        <begin position="71"/>
        <end position="94"/>
    </location>
</feature>
<dbReference type="PROSITE" id="PS50119">
    <property type="entry name" value="ZF_BBOX"/>
    <property type="match status" value="1"/>
</dbReference>
<dbReference type="EMBL" id="CP041969">
    <property type="protein sequence ID" value="QMV40047.1"/>
    <property type="molecule type" value="Genomic_DNA"/>
</dbReference>
<dbReference type="RefSeq" id="WP_182301382.1">
    <property type="nucleotide sequence ID" value="NZ_CP041969.1"/>
</dbReference>
<evidence type="ECO:0000313" key="4">
    <source>
        <dbReference type="Proteomes" id="UP000515679"/>
    </source>
</evidence>
<feature type="transmembrane region" description="Helical" evidence="1">
    <location>
        <begin position="160"/>
        <end position="182"/>
    </location>
</feature>
<accession>A0A7G5BSW3</accession>
<feature type="transmembrane region" description="Helical" evidence="1">
    <location>
        <begin position="100"/>
        <end position="123"/>
    </location>
</feature>
<reference evidence="3 4" key="1">
    <citation type="submission" date="2019-07" db="EMBL/GenBank/DDBJ databases">
        <authorList>
            <person name="Kim J.K."/>
            <person name="Cheong H.-M."/>
            <person name="Choi Y."/>
            <person name="Hwang K.J."/>
            <person name="Lee S."/>
            <person name="Choi C."/>
        </authorList>
    </citation>
    <scope>NUCLEOTIDE SEQUENCE [LARGE SCALE GENOMIC DNA]</scope>
    <source>
        <strain evidence="3 4">KS 22</strain>
    </source>
</reference>
<dbReference type="AlphaFoldDB" id="A0A7G5BSW3"/>
<protein>
    <recommendedName>
        <fullName evidence="2">B box-type domain-containing protein</fullName>
    </recommendedName>
</protein>
<gene>
    <name evidence="3" type="ORF">FPL14_01650</name>
</gene>
<dbReference type="KEGG" id="cchl:FPL14_01650"/>
<feature type="transmembrane region" description="Helical" evidence="1">
    <location>
        <begin position="135"/>
        <end position="154"/>
    </location>
</feature>
<keyword evidence="1" id="KW-0812">Transmembrane</keyword>
<keyword evidence="1" id="KW-1133">Transmembrane helix</keyword>
<evidence type="ECO:0000313" key="3">
    <source>
        <dbReference type="EMBL" id="QMV40047.1"/>
    </source>
</evidence>
<name>A0A7G5BSW3_9BACL</name>
<dbReference type="GO" id="GO:0008270">
    <property type="term" value="F:zinc ion binding"/>
    <property type="evidence" value="ECO:0007669"/>
    <property type="project" value="InterPro"/>
</dbReference>
<dbReference type="InterPro" id="IPR000315">
    <property type="entry name" value="Znf_B-box"/>
</dbReference>
<organism evidence="3 4">
    <name type="scientific">Cohnella cholangitidis</name>
    <dbReference type="NCBI Taxonomy" id="2598458"/>
    <lineage>
        <taxon>Bacteria</taxon>
        <taxon>Bacillati</taxon>
        <taxon>Bacillota</taxon>
        <taxon>Bacilli</taxon>
        <taxon>Bacillales</taxon>
        <taxon>Paenibacillaceae</taxon>
        <taxon>Cohnella</taxon>
    </lineage>
</organism>
<sequence>MNCYYHETSEATKYCIHCKKALCDECFHSGYPDYCWSCGLEHDNNLGAAEEDYPYSKWFENSIVLYSLRKLFAALGSCFIFTIFMFIWFGFLGVDEVEAVVMYVGLFTSMIVYTYGIIVSLLIDFAARYIQSLRVWYFNVTMYLVVGLLYPFFADLNVGIHLNIGFDKSTFAIVGGIVSLLFVGLQRSKIKKELIIIGGLISLLPMAIIVLILIDVLITGA</sequence>
<keyword evidence="4" id="KW-1185">Reference proteome</keyword>